<protein>
    <submittedName>
        <fullName evidence="2">Uncharacterized protein</fullName>
    </submittedName>
</protein>
<organism evidence="2 3">
    <name type="scientific">Tangfeifania diversioriginum</name>
    <dbReference type="NCBI Taxonomy" id="1168035"/>
    <lineage>
        <taxon>Bacteria</taxon>
        <taxon>Pseudomonadati</taxon>
        <taxon>Bacteroidota</taxon>
        <taxon>Bacteroidia</taxon>
        <taxon>Marinilabiliales</taxon>
        <taxon>Prolixibacteraceae</taxon>
        <taxon>Tangfeifania</taxon>
    </lineage>
</organism>
<accession>A0A1M6N765</accession>
<gene>
    <name evidence="2" type="ORF">SAMN05444280_14011</name>
</gene>
<keyword evidence="1" id="KW-1133">Transmembrane helix</keyword>
<keyword evidence="1" id="KW-0812">Transmembrane</keyword>
<keyword evidence="3" id="KW-1185">Reference proteome</keyword>
<keyword evidence="1" id="KW-0472">Membrane</keyword>
<feature type="transmembrane region" description="Helical" evidence="1">
    <location>
        <begin position="15"/>
        <end position="32"/>
    </location>
</feature>
<dbReference type="AlphaFoldDB" id="A0A1M6N765"/>
<reference evidence="2 3" key="1">
    <citation type="submission" date="2016-11" db="EMBL/GenBank/DDBJ databases">
        <authorList>
            <person name="Jaros S."/>
            <person name="Januszkiewicz K."/>
            <person name="Wedrychowicz H."/>
        </authorList>
    </citation>
    <scope>NUCLEOTIDE SEQUENCE [LARGE SCALE GENOMIC DNA]</scope>
    <source>
        <strain evidence="2 3">DSM 27063</strain>
    </source>
</reference>
<sequence>MSLYSFLEEHSLRETFILLLLAVLSQIIIFSLKRKVSKIRFLKSLFLTLVLIFTYTLIYSKIGILTHIIYWIIVLNISISFYFPLFHEIILAYVLTVKIKNRRKNEIFIFYHIFYLPDLYKNIEWYYKHLFLSTPGKIVFIKSVEKVIENYDYRLLKLNQLALKLNLTEKEKDFILTKLSWHNLNLGNIKNAEKFAKKIQSNTSKSHLLSFIYYQQGKFSKSREINHEIIYNLEVEKNELYFIALNNHAVFERNFNITLTAKNLYERNIKNVKKIKKEITHIAFQNLIDIHLLENNSDAFNLLNEYKETFKNESTNDKIKIFDYEITYYRQCNQTKKISQIINEFELHFLSKTEGIEYFIGISHLLKIAITNNLNYKQYFDKINNNIFEIIRNNSKIEALFFFMDFLDLMKSIRNQIPSNYFQNLSIISSFINSEKMTFSNYFENIPIECINHRCLNLRKLGEVENIDYIFKKLELQGAVNKIHRLEEALKIYKEYDNELEAIATLFEILNNLVEYQTYFSQKDFSPLLQTQKKNYNDAKNIISKLENSPLKMRYELELSYYAFIFKEVDLSQQLFENFIQSKISINHFKKPLQEYFYFLKQKFKH</sequence>
<dbReference type="STRING" id="1168035.SAMN05444280_14011"/>
<evidence type="ECO:0000256" key="1">
    <source>
        <dbReference type="SAM" id="Phobius"/>
    </source>
</evidence>
<dbReference type="Proteomes" id="UP000184050">
    <property type="component" value="Unassembled WGS sequence"/>
</dbReference>
<evidence type="ECO:0000313" key="2">
    <source>
        <dbReference type="EMBL" id="SHJ91585.1"/>
    </source>
</evidence>
<feature type="transmembrane region" description="Helical" evidence="1">
    <location>
        <begin position="68"/>
        <end position="95"/>
    </location>
</feature>
<proteinExistence type="predicted"/>
<feature type="transmembrane region" description="Helical" evidence="1">
    <location>
        <begin position="44"/>
        <end position="62"/>
    </location>
</feature>
<evidence type="ECO:0000313" key="3">
    <source>
        <dbReference type="Proteomes" id="UP000184050"/>
    </source>
</evidence>
<name>A0A1M6N765_9BACT</name>
<dbReference type="EMBL" id="FQZE01000040">
    <property type="protein sequence ID" value="SHJ91585.1"/>
    <property type="molecule type" value="Genomic_DNA"/>
</dbReference>